<dbReference type="Pfam" id="PF13707">
    <property type="entry name" value="RloB"/>
    <property type="match status" value="1"/>
</dbReference>
<dbReference type="RefSeq" id="WP_190579760.1">
    <property type="nucleotide sequence ID" value="NZ_CAWPQU010000026.1"/>
</dbReference>
<dbReference type="Proteomes" id="UP000618445">
    <property type="component" value="Unassembled WGS sequence"/>
</dbReference>
<accession>A0ABR8CD17</accession>
<dbReference type="EMBL" id="JACJQY010000032">
    <property type="protein sequence ID" value="MBD2318609.1"/>
    <property type="molecule type" value="Genomic_DNA"/>
</dbReference>
<protein>
    <submittedName>
        <fullName evidence="1">RloB domain-containing protein</fullName>
    </submittedName>
</protein>
<evidence type="ECO:0000313" key="1">
    <source>
        <dbReference type="EMBL" id="MBD2318609.1"/>
    </source>
</evidence>
<comment type="caution">
    <text evidence="1">The sequence shown here is derived from an EMBL/GenBank/DDBJ whole genome shotgun (WGS) entry which is preliminary data.</text>
</comment>
<proteinExistence type="predicted"/>
<name>A0ABR8CD17_9CYAN</name>
<gene>
    <name evidence="1" type="ORF">H6G05_17360</name>
</gene>
<dbReference type="InterPro" id="IPR025591">
    <property type="entry name" value="RloB"/>
</dbReference>
<keyword evidence="2" id="KW-1185">Reference proteome</keyword>
<organism evidence="1 2">
    <name type="scientific">Phormidium tenue FACHB-1050</name>
    <dbReference type="NCBI Taxonomy" id="2692857"/>
    <lineage>
        <taxon>Bacteria</taxon>
        <taxon>Bacillati</taxon>
        <taxon>Cyanobacteriota</taxon>
        <taxon>Cyanophyceae</taxon>
        <taxon>Oscillatoriophycideae</taxon>
        <taxon>Oscillatoriales</taxon>
        <taxon>Oscillatoriaceae</taxon>
        <taxon>Phormidium</taxon>
    </lineage>
</organism>
<reference evidence="1 2" key="1">
    <citation type="journal article" date="2020" name="ISME J.">
        <title>Comparative genomics reveals insights into cyanobacterial evolution and habitat adaptation.</title>
        <authorList>
            <person name="Chen M.Y."/>
            <person name="Teng W.K."/>
            <person name="Zhao L."/>
            <person name="Hu C.X."/>
            <person name="Zhou Y.K."/>
            <person name="Han B.P."/>
            <person name="Song L.R."/>
            <person name="Shu W.S."/>
        </authorList>
    </citation>
    <scope>NUCLEOTIDE SEQUENCE [LARGE SCALE GENOMIC DNA]</scope>
    <source>
        <strain evidence="1 2">FACHB-1050</strain>
    </source>
</reference>
<evidence type="ECO:0000313" key="2">
    <source>
        <dbReference type="Proteomes" id="UP000618445"/>
    </source>
</evidence>
<sequence>MAKPSFKRNASTRTIGKKILIACEGKQTEPKYFNAIRQDLRLTTVQVLILPHDGTDPLSVVNAVLEARKDKKREKTWFDDQDSAWAVFDGDEHIANNRPNWCQAIQIAKSQKINLAITNPSIEFWYLIHFQDHSATIARDKAKERLKQHIPDYDKARCYYQKELKVRTKDAIKNANKLDELAKRDSLPEYSNPCCSGISQLVEMLLKLGN</sequence>